<dbReference type="Gene3D" id="3.40.50.720">
    <property type="entry name" value="NAD(P)-binding Rossmann-like Domain"/>
    <property type="match status" value="1"/>
</dbReference>
<accession>A0A934NHN2</accession>
<evidence type="ECO:0000313" key="3">
    <source>
        <dbReference type="Proteomes" id="UP000662373"/>
    </source>
</evidence>
<dbReference type="EMBL" id="JAEHJZ010000007">
    <property type="protein sequence ID" value="MBJ7879988.1"/>
    <property type="molecule type" value="Genomic_DNA"/>
</dbReference>
<protein>
    <submittedName>
        <fullName evidence="2">DUF2520 domain-containing protein</fullName>
    </submittedName>
</protein>
<feature type="domain" description="DUF2520" evidence="1">
    <location>
        <begin position="122"/>
        <end position="245"/>
    </location>
</feature>
<dbReference type="InterPro" id="IPR037108">
    <property type="entry name" value="TM1727-like_C_sf"/>
</dbReference>
<gene>
    <name evidence="2" type="ORF">JEM65_04860</name>
</gene>
<dbReference type="RefSeq" id="WP_199597653.1">
    <property type="nucleotide sequence ID" value="NZ_JAEHJZ010000007.1"/>
</dbReference>
<keyword evidence="3" id="KW-1185">Reference proteome</keyword>
<dbReference type="SUPFAM" id="SSF51735">
    <property type="entry name" value="NAD(P)-binding Rossmann-fold domains"/>
    <property type="match status" value="1"/>
</dbReference>
<dbReference type="InterPro" id="IPR036291">
    <property type="entry name" value="NAD(P)-bd_dom_sf"/>
</dbReference>
<reference evidence="2 3" key="1">
    <citation type="submission" date="2020-09" db="EMBL/GenBank/DDBJ databases">
        <title>Draft genome of Gelidibacter salicanalis PAMC21136.</title>
        <authorList>
            <person name="Park H."/>
        </authorList>
    </citation>
    <scope>NUCLEOTIDE SEQUENCE [LARGE SCALE GENOMIC DNA]</scope>
    <source>
        <strain evidence="2 3">PAMC21136</strain>
    </source>
</reference>
<dbReference type="PANTHER" id="PTHR40459">
    <property type="entry name" value="CONSERVED HYPOTHETICAL ALANINE AND LEUCINE RICH PROTEIN"/>
    <property type="match status" value="1"/>
</dbReference>
<sequence>MISVIILGAGNVAAHLFNAFDGTEQVHVKQWYNRSIKSIQSYKNKVVITDDLSQLEKADVYIIAVSDDAIANLSTKLPFENRLVVHTSGSVNVHDLDKKNRRGVFYPLQTFSKAATLNFENVPICLEVLDKADLKTLKSLAKTIGSSTHKVNTDQRRALHLAAVFVNNFTNQLYRVAHEITESKGVEFDILKPLILETAKKVQDISPYMAQTGPAKRNDKKTIKKHLQLLESAQHKAIYELLTASIQKTHGRKKL</sequence>
<dbReference type="InterPro" id="IPR008927">
    <property type="entry name" value="6-PGluconate_DH-like_C_sf"/>
</dbReference>
<comment type="caution">
    <text evidence="2">The sequence shown here is derived from an EMBL/GenBank/DDBJ whole genome shotgun (WGS) entry which is preliminary data.</text>
</comment>
<dbReference type="AlphaFoldDB" id="A0A934NHN2"/>
<evidence type="ECO:0000259" key="1">
    <source>
        <dbReference type="Pfam" id="PF10728"/>
    </source>
</evidence>
<organism evidence="2 3">
    <name type="scientific">Gelidibacter salicanalis</name>
    <dbReference type="NCBI Taxonomy" id="291193"/>
    <lineage>
        <taxon>Bacteria</taxon>
        <taxon>Pseudomonadati</taxon>
        <taxon>Bacteroidota</taxon>
        <taxon>Flavobacteriia</taxon>
        <taxon>Flavobacteriales</taxon>
        <taxon>Flavobacteriaceae</taxon>
        <taxon>Gelidibacter</taxon>
    </lineage>
</organism>
<dbReference type="Pfam" id="PF10728">
    <property type="entry name" value="DUF2520"/>
    <property type="match status" value="1"/>
</dbReference>
<dbReference type="SUPFAM" id="SSF48179">
    <property type="entry name" value="6-phosphogluconate dehydrogenase C-terminal domain-like"/>
    <property type="match status" value="1"/>
</dbReference>
<proteinExistence type="predicted"/>
<dbReference type="PANTHER" id="PTHR40459:SF1">
    <property type="entry name" value="CONSERVED HYPOTHETICAL ALANINE AND LEUCINE RICH PROTEIN"/>
    <property type="match status" value="1"/>
</dbReference>
<dbReference type="Gene3D" id="1.10.1040.20">
    <property type="entry name" value="ProC-like, C-terminal domain"/>
    <property type="match status" value="1"/>
</dbReference>
<evidence type="ECO:0000313" key="2">
    <source>
        <dbReference type="EMBL" id="MBJ7879988.1"/>
    </source>
</evidence>
<name>A0A934NHN2_9FLAO</name>
<dbReference type="Proteomes" id="UP000662373">
    <property type="component" value="Unassembled WGS sequence"/>
</dbReference>
<dbReference type="InterPro" id="IPR018931">
    <property type="entry name" value="DUF2520"/>
</dbReference>